<feature type="domain" description="DUF5681" evidence="2">
    <location>
        <begin position="10"/>
        <end position="86"/>
    </location>
</feature>
<dbReference type="OrthoDB" id="2086138at2"/>
<proteinExistence type="predicted"/>
<evidence type="ECO:0000313" key="3">
    <source>
        <dbReference type="EMBL" id="SHG56645.1"/>
    </source>
</evidence>
<dbReference type="InterPro" id="IPR043736">
    <property type="entry name" value="DUF5681"/>
</dbReference>
<name>A0A1M5KV84_9BRAD</name>
<reference evidence="3 4" key="1">
    <citation type="submission" date="2016-11" db="EMBL/GenBank/DDBJ databases">
        <authorList>
            <person name="Jaros S."/>
            <person name="Januszkiewicz K."/>
            <person name="Wedrychowicz H."/>
        </authorList>
    </citation>
    <scope>NUCLEOTIDE SEQUENCE [LARGE SCALE GENOMIC DNA]</scope>
    <source>
        <strain evidence="3 4">GAS138</strain>
    </source>
</reference>
<accession>A0A1M5KV84</accession>
<evidence type="ECO:0000313" key="4">
    <source>
        <dbReference type="Proteomes" id="UP000189796"/>
    </source>
</evidence>
<feature type="region of interest" description="Disordered" evidence="1">
    <location>
        <begin position="1"/>
        <end position="38"/>
    </location>
</feature>
<dbReference type="Pfam" id="PF18932">
    <property type="entry name" value="DUF5681"/>
    <property type="match status" value="1"/>
</dbReference>
<organism evidence="3 4">
    <name type="scientific">Bradyrhizobium erythrophlei</name>
    <dbReference type="NCBI Taxonomy" id="1437360"/>
    <lineage>
        <taxon>Bacteria</taxon>
        <taxon>Pseudomonadati</taxon>
        <taxon>Pseudomonadota</taxon>
        <taxon>Alphaproteobacteria</taxon>
        <taxon>Hyphomicrobiales</taxon>
        <taxon>Nitrobacteraceae</taxon>
        <taxon>Bradyrhizobium</taxon>
    </lineage>
</organism>
<feature type="compositionally biased region" description="Polar residues" evidence="1">
    <location>
        <begin position="29"/>
        <end position="38"/>
    </location>
</feature>
<sequence length="111" mass="12637">MNKGNRNPPKSTQFKKGRSGNPKGRPRQTVRQVSTGSQFRKVAREQISIEIEGTQHKMSRWDAYVRQIYNMALNRNGSAARLLDQLRRQFPGDLLPGDPVIFLISESDAKI</sequence>
<dbReference type="AlphaFoldDB" id="A0A1M5KV84"/>
<dbReference type="RefSeq" id="WP_154072124.1">
    <property type="nucleotide sequence ID" value="NZ_LT670817.1"/>
</dbReference>
<dbReference type="Proteomes" id="UP000189796">
    <property type="component" value="Chromosome I"/>
</dbReference>
<protein>
    <recommendedName>
        <fullName evidence="2">DUF5681 domain-containing protein</fullName>
    </recommendedName>
</protein>
<evidence type="ECO:0000259" key="2">
    <source>
        <dbReference type="Pfam" id="PF18932"/>
    </source>
</evidence>
<dbReference type="EMBL" id="LT670817">
    <property type="protein sequence ID" value="SHG56645.1"/>
    <property type="molecule type" value="Genomic_DNA"/>
</dbReference>
<feature type="compositionally biased region" description="Basic residues" evidence="1">
    <location>
        <begin position="13"/>
        <end position="28"/>
    </location>
</feature>
<gene>
    <name evidence="3" type="ORF">SAMN05443248_1979</name>
</gene>
<evidence type="ECO:0000256" key="1">
    <source>
        <dbReference type="SAM" id="MobiDB-lite"/>
    </source>
</evidence>
<feature type="compositionally biased region" description="Polar residues" evidence="1">
    <location>
        <begin position="1"/>
        <end position="12"/>
    </location>
</feature>